<feature type="transmembrane region" description="Helical" evidence="9">
    <location>
        <begin position="190"/>
        <end position="208"/>
    </location>
</feature>
<evidence type="ECO:0000256" key="5">
    <source>
        <dbReference type="ARBA" id="ARBA00022989"/>
    </source>
</evidence>
<evidence type="ECO:0000256" key="4">
    <source>
        <dbReference type="ARBA" id="ARBA00022692"/>
    </source>
</evidence>
<evidence type="ECO:0000256" key="1">
    <source>
        <dbReference type="ARBA" id="ARBA00004127"/>
    </source>
</evidence>
<dbReference type="Pfam" id="PF07690">
    <property type="entry name" value="MFS_1"/>
    <property type="match status" value="1"/>
</dbReference>
<feature type="compositionally biased region" description="Polar residues" evidence="8">
    <location>
        <begin position="1"/>
        <end position="10"/>
    </location>
</feature>
<comment type="caution">
    <text evidence="11">The sequence shown here is derived from an EMBL/GenBank/DDBJ whole genome shotgun (WGS) entry which is preliminary data.</text>
</comment>
<feature type="transmembrane region" description="Helical" evidence="9">
    <location>
        <begin position="69"/>
        <end position="90"/>
    </location>
</feature>
<dbReference type="GO" id="GO:0005774">
    <property type="term" value="C:vacuolar membrane"/>
    <property type="evidence" value="ECO:0007669"/>
    <property type="project" value="TreeGrafter"/>
</dbReference>
<keyword evidence="6" id="KW-0406">Ion transport</keyword>
<keyword evidence="7 9" id="KW-0472">Membrane</keyword>
<dbReference type="PROSITE" id="PS50850">
    <property type="entry name" value="MFS"/>
    <property type="match status" value="1"/>
</dbReference>
<evidence type="ECO:0000256" key="7">
    <source>
        <dbReference type="ARBA" id="ARBA00023136"/>
    </source>
</evidence>
<keyword evidence="5 9" id="KW-1133">Transmembrane helix</keyword>
<feature type="compositionally biased region" description="Polar residues" evidence="8">
    <location>
        <begin position="17"/>
        <end position="29"/>
    </location>
</feature>
<dbReference type="Proteomes" id="UP000696280">
    <property type="component" value="Unassembled WGS sequence"/>
</dbReference>
<dbReference type="PANTHER" id="PTHR23501:SF92">
    <property type="entry name" value="GLUTATHIONE EXCHANGER 1-RELATED"/>
    <property type="match status" value="1"/>
</dbReference>
<dbReference type="OrthoDB" id="2241241at2759"/>
<dbReference type="EMBL" id="CAJVRL010000044">
    <property type="protein sequence ID" value="CAG8951754.1"/>
    <property type="molecule type" value="Genomic_DNA"/>
</dbReference>
<evidence type="ECO:0000256" key="2">
    <source>
        <dbReference type="ARBA" id="ARBA00008335"/>
    </source>
</evidence>
<evidence type="ECO:0000259" key="10">
    <source>
        <dbReference type="PROSITE" id="PS50850"/>
    </source>
</evidence>
<feature type="transmembrane region" description="Helical" evidence="9">
    <location>
        <begin position="388"/>
        <end position="405"/>
    </location>
</feature>
<feature type="region of interest" description="Disordered" evidence="8">
    <location>
        <begin position="1"/>
        <end position="33"/>
    </location>
</feature>
<dbReference type="AlphaFoldDB" id="A0A9N9PGI2"/>
<dbReference type="PANTHER" id="PTHR23501">
    <property type="entry name" value="MAJOR FACILITATOR SUPERFAMILY"/>
    <property type="match status" value="1"/>
</dbReference>
<reference evidence="11" key="1">
    <citation type="submission" date="2021-07" db="EMBL/GenBank/DDBJ databases">
        <authorList>
            <person name="Durling M."/>
        </authorList>
    </citation>
    <scope>NUCLEOTIDE SEQUENCE</scope>
</reference>
<feature type="transmembrane region" description="Helical" evidence="9">
    <location>
        <begin position="274"/>
        <end position="300"/>
    </location>
</feature>
<evidence type="ECO:0000256" key="8">
    <source>
        <dbReference type="SAM" id="MobiDB-lite"/>
    </source>
</evidence>
<gene>
    <name evidence="11" type="ORF">HYFRA_00005556</name>
</gene>
<evidence type="ECO:0000313" key="11">
    <source>
        <dbReference type="EMBL" id="CAG8951754.1"/>
    </source>
</evidence>
<dbReference type="InterPro" id="IPR020846">
    <property type="entry name" value="MFS_dom"/>
</dbReference>
<keyword evidence="4 9" id="KW-0812">Transmembrane</keyword>
<dbReference type="GO" id="GO:0005768">
    <property type="term" value="C:endosome"/>
    <property type="evidence" value="ECO:0007669"/>
    <property type="project" value="TreeGrafter"/>
</dbReference>
<feature type="transmembrane region" description="Helical" evidence="9">
    <location>
        <begin position="443"/>
        <end position="461"/>
    </location>
</feature>
<comment type="similarity">
    <text evidence="2">Belongs to the major facilitator superfamily.</text>
</comment>
<evidence type="ECO:0000256" key="9">
    <source>
        <dbReference type="SAM" id="Phobius"/>
    </source>
</evidence>
<feature type="transmembrane region" description="Helical" evidence="9">
    <location>
        <begin position="345"/>
        <end position="368"/>
    </location>
</feature>
<evidence type="ECO:0000256" key="6">
    <source>
        <dbReference type="ARBA" id="ARBA00023065"/>
    </source>
</evidence>
<feature type="transmembrane region" description="Helical" evidence="9">
    <location>
        <begin position="412"/>
        <end position="431"/>
    </location>
</feature>
<dbReference type="GO" id="GO:0015343">
    <property type="term" value="F:siderophore-iron transmembrane transporter activity"/>
    <property type="evidence" value="ECO:0007669"/>
    <property type="project" value="TreeGrafter"/>
</dbReference>
<feature type="transmembrane region" description="Helical" evidence="9">
    <location>
        <begin position="312"/>
        <end position="329"/>
    </location>
</feature>
<dbReference type="FunFam" id="1.20.1250.20:FF:000197">
    <property type="entry name" value="Siderophore iron transporter 1"/>
    <property type="match status" value="1"/>
</dbReference>
<accession>A0A9N9PGI2</accession>
<feature type="transmembrane region" description="Helical" evidence="9">
    <location>
        <begin position="102"/>
        <end position="122"/>
    </location>
</feature>
<feature type="transmembrane region" description="Helical" evidence="9">
    <location>
        <begin position="134"/>
        <end position="151"/>
    </location>
</feature>
<sequence length="603" mass="65720">MGTESTTEISSGGEANPTMSEKNPSNVTRVSAEERSIRDEIDIVGEESPGVVRARILADHLTTWERVRIFVSLFFLAYVYGLDGTLRYVYQPYATSGFGTHSTLATINVLRAVIAAAAQPTAAKIADVFGRTELIVVSVAFYVLGTIVEASCHNVQGFAAGAVIYQIGYTSILVLVEVVIADITSLKSRLVFSFVPALPFLINTWVSGDISAAVLGVTSWRWGVGMFAIIYAFVSIPLIVSLWLPYRRAQATGALDNYRSPLQMLGKRRLAAAIFWQLDVVGIILLIAVFALILVPFTIAGGASEQWSKGKVIAPLIIGLFCIPIWIWWETRAQYPMLPFEANRAVWAALGIACMLTFCWYLQGNFLYTVLVVSFDESVKSATRISSLYSFCSVIAGVILGFIVLKVRYLKPFILFGSVLFLAAFGVLIKYRGGSGPASHSGVIGSQIILGIAGGLFSYPAQASIQAATKRQHVAVITGLYLATFNIGNAFGNTISGAIWTQTLIPTLLKNLPPPYNNLTIAQGIYGSPFEYAANYTIGTPVRDGMVVSYRYTQKLLTITGICLCVPLIVFSLLIRNPKLSDEQSLEDAEKPNVSTKPWWKLF</sequence>
<dbReference type="InterPro" id="IPR036259">
    <property type="entry name" value="MFS_trans_sf"/>
</dbReference>
<protein>
    <recommendedName>
        <fullName evidence="10">Major facilitator superfamily (MFS) profile domain-containing protein</fullName>
    </recommendedName>
</protein>
<dbReference type="GO" id="GO:0005886">
    <property type="term" value="C:plasma membrane"/>
    <property type="evidence" value="ECO:0007669"/>
    <property type="project" value="TreeGrafter"/>
</dbReference>
<evidence type="ECO:0000313" key="12">
    <source>
        <dbReference type="Proteomes" id="UP000696280"/>
    </source>
</evidence>
<feature type="transmembrane region" description="Helical" evidence="9">
    <location>
        <begin position="556"/>
        <end position="575"/>
    </location>
</feature>
<dbReference type="Gene3D" id="1.20.1250.20">
    <property type="entry name" value="MFS general substrate transporter like domains"/>
    <property type="match status" value="2"/>
</dbReference>
<keyword evidence="3" id="KW-0813">Transport</keyword>
<feature type="transmembrane region" description="Helical" evidence="9">
    <location>
        <begin position="163"/>
        <end position="183"/>
    </location>
</feature>
<comment type="subcellular location">
    <subcellularLocation>
        <location evidence="1">Endomembrane system</location>
        <topology evidence="1">Multi-pass membrane protein</topology>
    </subcellularLocation>
</comment>
<dbReference type="InterPro" id="IPR011701">
    <property type="entry name" value="MFS"/>
</dbReference>
<feature type="transmembrane region" description="Helical" evidence="9">
    <location>
        <begin position="220"/>
        <end position="244"/>
    </location>
</feature>
<dbReference type="SUPFAM" id="SSF103473">
    <property type="entry name" value="MFS general substrate transporter"/>
    <property type="match status" value="1"/>
</dbReference>
<keyword evidence="12" id="KW-1185">Reference proteome</keyword>
<evidence type="ECO:0000256" key="3">
    <source>
        <dbReference type="ARBA" id="ARBA00022448"/>
    </source>
</evidence>
<name>A0A9N9PGI2_9HELO</name>
<proteinExistence type="inferred from homology"/>
<organism evidence="11 12">
    <name type="scientific">Hymenoscyphus fraxineus</name>
    <dbReference type="NCBI Taxonomy" id="746836"/>
    <lineage>
        <taxon>Eukaryota</taxon>
        <taxon>Fungi</taxon>
        <taxon>Dikarya</taxon>
        <taxon>Ascomycota</taxon>
        <taxon>Pezizomycotina</taxon>
        <taxon>Leotiomycetes</taxon>
        <taxon>Helotiales</taxon>
        <taxon>Helotiaceae</taxon>
        <taxon>Hymenoscyphus</taxon>
    </lineage>
</organism>
<feature type="domain" description="Major facilitator superfamily (MFS) profile" evidence="10">
    <location>
        <begin position="69"/>
        <end position="579"/>
    </location>
</feature>